<organism evidence="3 4">
    <name type="scientific">Streptomyces rubiginosohelvolus</name>
    <dbReference type="NCBI Taxonomy" id="67362"/>
    <lineage>
        <taxon>Bacteria</taxon>
        <taxon>Bacillati</taxon>
        <taxon>Actinomycetota</taxon>
        <taxon>Actinomycetes</taxon>
        <taxon>Kitasatosporales</taxon>
        <taxon>Streptomycetaceae</taxon>
        <taxon>Streptomyces</taxon>
    </lineage>
</organism>
<gene>
    <name evidence="3" type="ORF">GCM10010328_46830</name>
</gene>
<dbReference type="InterPro" id="IPR029058">
    <property type="entry name" value="AB_hydrolase_fold"/>
</dbReference>
<reference evidence="4" key="1">
    <citation type="journal article" date="2019" name="Int. J. Syst. Evol. Microbiol.">
        <title>The Global Catalogue of Microorganisms (GCM) 10K type strain sequencing project: providing services to taxonomists for standard genome sequencing and annotation.</title>
        <authorList>
            <consortium name="The Broad Institute Genomics Platform"/>
            <consortium name="The Broad Institute Genome Sequencing Center for Infectious Disease"/>
            <person name="Wu L."/>
            <person name="Ma J."/>
        </authorList>
    </citation>
    <scope>NUCLEOTIDE SEQUENCE [LARGE SCALE GENOMIC DNA]</scope>
    <source>
        <strain evidence="4">JCM 4602</strain>
    </source>
</reference>
<evidence type="ECO:0000259" key="2">
    <source>
        <dbReference type="Pfam" id="PF00326"/>
    </source>
</evidence>
<feature type="region of interest" description="Disordered" evidence="1">
    <location>
        <begin position="364"/>
        <end position="393"/>
    </location>
</feature>
<sequence length="676" mass="73234">MSDTKSALPYGSWPSPIEADDAARGDALLEWVGFLGDDVCWTEVLPEEDGRSGLMRRTADGVEEVLPSGWDVRTRVIEYGGRPWLALSGRAADGLVFTHGPDQRLHRWRPGSDPVPLSPPGAWPGELRYADFAVHGDEIWCLRETVADDTARTARRHLVAIPLDGSAAEDPSRVRELAATHHFMTGPRIEPGGDRVAWLGWDHPDMPWDTTRLMVAAVLPDGTLGAPAVRMGCEGEAVTQADWATDGSGTLYAVSDPDGWWNVHAVDRDGGTRSLCPRPEEFGEALWRIGLRWCLPLLDGTLAVIHGVGERRLGILGADGVLTDFADPATEWHFAATDGRRIAAVASSPGRRRTVVLADPADGSVRTVRAPSSDGRSLPSDVPAPDADGAASYAWTPAPDAYATTPYRRTYRGDDGEPVHVHVYPPHHPEFTGPGDELPPYLVLAHGGPTSRSHLVLNQEISYFTSRGIGVVDVQYGGSTGYGRAYRERLRHRWGLTDVQDCATAARGLIAEGLADPDRIAIRGGSAGGWTAVASIAAEPGLYRAAAVYYPVLDPVSWREETHDFESRYLDGLIGPWPDTADRYAHQSPLREADRIRTPFVLLQGLDDTVCPPAQAERLLQKIDPDTVPYRCLTFEGEGHGFRRSATVAASLRAELRLYADALGFTPAAASSSSPS</sequence>
<accession>A0ABQ3C3G5</accession>
<dbReference type="GO" id="GO:0016787">
    <property type="term" value="F:hydrolase activity"/>
    <property type="evidence" value="ECO:0007669"/>
    <property type="project" value="UniProtKB-KW"/>
</dbReference>
<dbReference type="InterPro" id="IPR001375">
    <property type="entry name" value="Peptidase_S9_cat"/>
</dbReference>
<feature type="domain" description="Peptidase S9 prolyl oligopeptidase catalytic" evidence="2">
    <location>
        <begin position="458"/>
        <end position="664"/>
    </location>
</feature>
<dbReference type="Pfam" id="PF00326">
    <property type="entry name" value="Peptidase_S9"/>
    <property type="match status" value="1"/>
</dbReference>
<comment type="caution">
    <text evidence="3">The sequence shown here is derived from an EMBL/GenBank/DDBJ whole genome shotgun (WGS) entry which is preliminary data.</text>
</comment>
<protein>
    <submittedName>
        <fullName evidence="3">Acyl-peptide hydrolase</fullName>
    </submittedName>
</protein>
<dbReference type="EMBL" id="BMUW01000009">
    <property type="protein sequence ID" value="GGZ66451.1"/>
    <property type="molecule type" value="Genomic_DNA"/>
</dbReference>
<dbReference type="Proteomes" id="UP000624183">
    <property type="component" value="Unassembled WGS sequence"/>
</dbReference>
<dbReference type="InterPro" id="IPR050585">
    <property type="entry name" value="Xaa-Pro_dipeptidyl-ppase/CocE"/>
</dbReference>
<dbReference type="PANTHER" id="PTHR43056:SF5">
    <property type="entry name" value="PEPTIDASE S9 PROLYL OLIGOPEPTIDASE CATALYTIC DOMAIN-CONTAINING PROTEIN"/>
    <property type="match status" value="1"/>
</dbReference>
<evidence type="ECO:0000256" key="1">
    <source>
        <dbReference type="SAM" id="MobiDB-lite"/>
    </source>
</evidence>
<dbReference type="PANTHER" id="PTHR43056">
    <property type="entry name" value="PEPTIDASE S9 PROLYL OLIGOPEPTIDASE"/>
    <property type="match status" value="1"/>
</dbReference>
<name>A0ABQ3C3G5_9ACTN</name>
<dbReference type="SUPFAM" id="SSF82171">
    <property type="entry name" value="DPP6 N-terminal domain-like"/>
    <property type="match status" value="1"/>
</dbReference>
<evidence type="ECO:0000313" key="4">
    <source>
        <dbReference type="Proteomes" id="UP000624183"/>
    </source>
</evidence>
<proteinExistence type="predicted"/>
<evidence type="ECO:0000313" key="3">
    <source>
        <dbReference type="EMBL" id="GGZ66451.1"/>
    </source>
</evidence>
<keyword evidence="4" id="KW-1185">Reference proteome</keyword>
<dbReference type="SUPFAM" id="SSF53474">
    <property type="entry name" value="alpha/beta-Hydrolases"/>
    <property type="match status" value="1"/>
</dbReference>
<dbReference type="Gene3D" id="3.40.50.1820">
    <property type="entry name" value="alpha/beta hydrolase"/>
    <property type="match status" value="1"/>
</dbReference>
<keyword evidence="3" id="KW-0378">Hydrolase</keyword>